<comment type="caution">
    <text evidence="1">The sequence shown here is derived from an EMBL/GenBank/DDBJ whole genome shotgun (WGS) entry which is preliminary data.</text>
</comment>
<dbReference type="Proteomes" id="UP001228905">
    <property type="component" value="Unassembled WGS sequence"/>
</dbReference>
<accession>A0ABU0ING4</accession>
<reference evidence="1 2" key="1">
    <citation type="submission" date="2023-07" db="EMBL/GenBank/DDBJ databases">
        <title>Genomic Encyclopedia of Type Strains, Phase IV (KMG-IV): sequencing the most valuable type-strain genomes for metagenomic binning, comparative biology and taxonomic classification.</title>
        <authorList>
            <person name="Goeker M."/>
        </authorList>
    </citation>
    <scope>NUCLEOTIDE SEQUENCE [LARGE SCALE GENOMIC DNA]</scope>
    <source>
        <strain evidence="1 2">DSM 18695</strain>
    </source>
</reference>
<organism evidence="1 2">
    <name type="scientific">Caulobacter ginsengisoli</name>
    <dbReference type="NCBI Taxonomy" id="400775"/>
    <lineage>
        <taxon>Bacteria</taxon>
        <taxon>Pseudomonadati</taxon>
        <taxon>Pseudomonadota</taxon>
        <taxon>Alphaproteobacteria</taxon>
        <taxon>Caulobacterales</taxon>
        <taxon>Caulobacteraceae</taxon>
        <taxon>Caulobacter</taxon>
    </lineage>
</organism>
<keyword evidence="2" id="KW-1185">Reference proteome</keyword>
<gene>
    <name evidence="1" type="ORF">QO010_000694</name>
</gene>
<dbReference type="RefSeq" id="WP_307346003.1">
    <property type="nucleotide sequence ID" value="NZ_JAUSVS010000001.1"/>
</dbReference>
<sequence>MPVPARPVTNLRDHAVRRIDASSQFVPTLAHGEMPGKHIRATCACGLSVVVDISGWAEMGLHNLPLTSFEDRLRCMCGRRSIPLFLHHGSCDEAAARTGGIYVWR</sequence>
<evidence type="ECO:0000313" key="2">
    <source>
        <dbReference type="Proteomes" id="UP001228905"/>
    </source>
</evidence>
<evidence type="ECO:0000313" key="1">
    <source>
        <dbReference type="EMBL" id="MDQ0462946.1"/>
    </source>
</evidence>
<proteinExistence type="predicted"/>
<evidence type="ECO:0008006" key="3">
    <source>
        <dbReference type="Google" id="ProtNLM"/>
    </source>
</evidence>
<protein>
    <recommendedName>
        <fullName evidence="3">CENP-V/GFA domain-containing protein</fullName>
    </recommendedName>
</protein>
<dbReference type="EMBL" id="JAUSVS010000001">
    <property type="protein sequence ID" value="MDQ0462946.1"/>
    <property type="molecule type" value="Genomic_DNA"/>
</dbReference>
<name>A0ABU0ING4_9CAUL</name>